<dbReference type="EMBL" id="JACHXR010000002">
    <property type="protein sequence ID" value="MBB3230032.1"/>
    <property type="molecule type" value="Genomic_DNA"/>
</dbReference>
<sequence length="54" mass="6001">MTAPHRAHAEFRTPGRDYYGYGWRFSDARSGQGATSDRETAGGMTTSRCSRSRS</sequence>
<feature type="compositionally biased region" description="Polar residues" evidence="1">
    <location>
        <begin position="43"/>
        <end position="54"/>
    </location>
</feature>
<dbReference type="Proteomes" id="UP000518892">
    <property type="component" value="Unassembled WGS sequence"/>
</dbReference>
<evidence type="ECO:0000313" key="3">
    <source>
        <dbReference type="Proteomes" id="UP000518892"/>
    </source>
</evidence>
<evidence type="ECO:0000313" key="2">
    <source>
        <dbReference type="EMBL" id="MBB3230032.1"/>
    </source>
</evidence>
<protein>
    <submittedName>
        <fullName evidence="2">Uncharacterized protein</fullName>
    </submittedName>
</protein>
<organism evidence="2 3">
    <name type="scientific">Halomonas stenophila</name>
    <dbReference type="NCBI Taxonomy" id="795312"/>
    <lineage>
        <taxon>Bacteria</taxon>
        <taxon>Pseudomonadati</taxon>
        <taxon>Pseudomonadota</taxon>
        <taxon>Gammaproteobacteria</taxon>
        <taxon>Oceanospirillales</taxon>
        <taxon>Halomonadaceae</taxon>
        <taxon>Halomonas</taxon>
    </lineage>
</organism>
<proteinExistence type="predicted"/>
<dbReference type="AlphaFoldDB" id="A0A7W5ES41"/>
<keyword evidence="3" id="KW-1185">Reference proteome</keyword>
<comment type="caution">
    <text evidence="2">The sequence shown here is derived from an EMBL/GenBank/DDBJ whole genome shotgun (WGS) entry which is preliminary data.</text>
</comment>
<evidence type="ECO:0000256" key="1">
    <source>
        <dbReference type="SAM" id="MobiDB-lite"/>
    </source>
</evidence>
<reference evidence="2 3" key="1">
    <citation type="submission" date="2020-08" db="EMBL/GenBank/DDBJ databases">
        <title>Genomic Encyclopedia of Type Strains, Phase III (KMG-III): the genomes of soil and plant-associated and newly described type strains.</title>
        <authorList>
            <person name="Whitman W."/>
        </authorList>
    </citation>
    <scope>NUCLEOTIDE SEQUENCE [LARGE SCALE GENOMIC DNA]</scope>
    <source>
        <strain evidence="2 3">CECT 7744</strain>
    </source>
</reference>
<accession>A0A7W5ES41</accession>
<gene>
    <name evidence="2" type="ORF">FHR97_000866</name>
</gene>
<name>A0A7W5ES41_9GAMM</name>
<feature type="region of interest" description="Disordered" evidence="1">
    <location>
        <begin position="27"/>
        <end position="54"/>
    </location>
</feature>